<dbReference type="Proteomes" id="UP001596002">
    <property type="component" value="Unassembled WGS sequence"/>
</dbReference>
<dbReference type="RefSeq" id="WP_380026651.1">
    <property type="nucleotide sequence ID" value="NZ_JBHSHC010000112.1"/>
</dbReference>
<name>A0ABV9Q3R5_9BACL</name>
<proteinExistence type="predicted"/>
<accession>A0ABV9Q3R5</accession>
<protein>
    <submittedName>
        <fullName evidence="1">Uncharacterized protein</fullName>
    </submittedName>
</protein>
<organism evidence="1 2">
    <name type="scientific">Effusibacillus consociatus</name>
    <dbReference type="NCBI Taxonomy" id="1117041"/>
    <lineage>
        <taxon>Bacteria</taxon>
        <taxon>Bacillati</taxon>
        <taxon>Bacillota</taxon>
        <taxon>Bacilli</taxon>
        <taxon>Bacillales</taxon>
        <taxon>Alicyclobacillaceae</taxon>
        <taxon>Effusibacillus</taxon>
    </lineage>
</organism>
<evidence type="ECO:0000313" key="1">
    <source>
        <dbReference type="EMBL" id="MFC4768705.1"/>
    </source>
</evidence>
<gene>
    <name evidence="1" type="ORF">ACFO8Q_15275</name>
</gene>
<reference evidence="2" key="1">
    <citation type="journal article" date="2019" name="Int. J. Syst. Evol. Microbiol.">
        <title>The Global Catalogue of Microorganisms (GCM) 10K type strain sequencing project: providing services to taxonomists for standard genome sequencing and annotation.</title>
        <authorList>
            <consortium name="The Broad Institute Genomics Platform"/>
            <consortium name="The Broad Institute Genome Sequencing Center for Infectious Disease"/>
            <person name="Wu L."/>
            <person name="Ma J."/>
        </authorList>
    </citation>
    <scope>NUCLEOTIDE SEQUENCE [LARGE SCALE GENOMIC DNA]</scope>
    <source>
        <strain evidence="2">WYCCWR 12678</strain>
    </source>
</reference>
<dbReference type="EMBL" id="JBHSHC010000112">
    <property type="protein sequence ID" value="MFC4768705.1"/>
    <property type="molecule type" value="Genomic_DNA"/>
</dbReference>
<sequence>MDERIELLNLACSRCGIYASEERTICTLCPMEAWRQRLVLEQMEKEKAF</sequence>
<evidence type="ECO:0000313" key="2">
    <source>
        <dbReference type="Proteomes" id="UP001596002"/>
    </source>
</evidence>
<comment type="caution">
    <text evidence="1">The sequence shown here is derived from an EMBL/GenBank/DDBJ whole genome shotgun (WGS) entry which is preliminary data.</text>
</comment>
<keyword evidence="2" id="KW-1185">Reference proteome</keyword>